<evidence type="ECO:0000313" key="2">
    <source>
        <dbReference type="EMBL" id="CAF0702598.1"/>
    </source>
</evidence>
<sequence>MVDGRRQLDLVLRKDGKWFLQVTVDGPDRRKTPPTSFVRVDPRGENHCHGQRRPSNRTVRTTETHRL</sequence>
<accession>A0A8J2FTI6</accession>
<protein>
    <submittedName>
        <fullName evidence="2">Uncharacterized protein</fullName>
    </submittedName>
</protein>
<dbReference type="Proteomes" id="UP000663859">
    <property type="component" value="Unassembled WGS sequence"/>
</dbReference>
<evidence type="ECO:0000313" key="3">
    <source>
        <dbReference type="Proteomes" id="UP000663859"/>
    </source>
</evidence>
<organism evidence="2 3">
    <name type="scientific">Candidatus Methylacidithermus pantelleriae</name>
    <dbReference type="NCBI Taxonomy" id="2744239"/>
    <lineage>
        <taxon>Bacteria</taxon>
        <taxon>Pseudomonadati</taxon>
        <taxon>Verrucomicrobiota</taxon>
        <taxon>Methylacidiphilae</taxon>
        <taxon>Methylacidiphilales</taxon>
        <taxon>Methylacidiphilaceae</taxon>
        <taxon>Candidatus Methylacidithermus</taxon>
    </lineage>
</organism>
<reference evidence="2" key="1">
    <citation type="submission" date="2021-02" db="EMBL/GenBank/DDBJ databases">
        <authorList>
            <person name="Cremers G."/>
            <person name="Picone N."/>
        </authorList>
    </citation>
    <scope>NUCLEOTIDE SEQUENCE</scope>
    <source>
        <strain evidence="2">PQ17</strain>
    </source>
</reference>
<name>A0A8J2FTI6_9BACT</name>
<gene>
    <name evidence="2" type="ORF">MPNT_50128</name>
</gene>
<comment type="caution">
    <text evidence="2">The sequence shown here is derived from an EMBL/GenBank/DDBJ whole genome shotgun (WGS) entry which is preliminary data.</text>
</comment>
<keyword evidence="3" id="KW-1185">Reference proteome</keyword>
<evidence type="ECO:0000256" key="1">
    <source>
        <dbReference type="SAM" id="MobiDB-lite"/>
    </source>
</evidence>
<dbReference type="AlphaFoldDB" id="A0A8J2FTI6"/>
<feature type="region of interest" description="Disordered" evidence="1">
    <location>
        <begin position="26"/>
        <end position="67"/>
    </location>
</feature>
<dbReference type="EMBL" id="CAJNOB010000045">
    <property type="protein sequence ID" value="CAF0702598.1"/>
    <property type="molecule type" value="Genomic_DNA"/>
</dbReference>
<proteinExistence type="predicted"/>